<accession>A0A2S6HM33</accession>
<dbReference type="SUPFAM" id="SSF100950">
    <property type="entry name" value="NagB/RpiA/CoA transferase-like"/>
    <property type="match status" value="1"/>
</dbReference>
<dbReference type="PANTHER" id="PTHR43293:SF3">
    <property type="entry name" value="CHOLESTEROL RING-CLEAVING HYDROLASE IPDB SUBUNIT"/>
    <property type="match status" value="1"/>
</dbReference>
<comment type="similarity">
    <text evidence="1">Belongs to the 3-oxoacid CoA-transferase subunit B family.</text>
</comment>
<dbReference type="Gene3D" id="3.30.30.40">
    <property type="match status" value="1"/>
</dbReference>
<dbReference type="SMART" id="SM00882">
    <property type="entry name" value="CoA_trans"/>
    <property type="match status" value="1"/>
</dbReference>
<organism evidence="2 3">
    <name type="scientific">Lacrimispora xylanisolvens</name>
    <dbReference type="NCBI Taxonomy" id="384636"/>
    <lineage>
        <taxon>Bacteria</taxon>
        <taxon>Bacillati</taxon>
        <taxon>Bacillota</taxon>
        <taxon>Clostridia</taxon>
        <taxon>Lachnospirales</taxon>
        <taxon>Lachnospiraceae</taxon>
        <taxon>Lacrimispora</taxon>
    </lineage>
</organism>
<dbReference type="InterPro" id="IPR037171">
    <property type="entry name" value="NagB/RpiA_transferase-like"/>
</dbReference>
<dbReference type="Proteomes" id="UP000237749">
    <property type="component" value="Unassembled WGS sequence"/>
</dbReference>
<name>A0A2S6HM33_9FIRM</name>
<gene>
    <name evidence="2" type="ORF">BXY41_115105</name>
</gene>
<evidence type="ECO:0000256" key="1">
    <source>
        <dbReference type="ARBA" id="ARBA00007047"/>
    </source>
</evidence>
<sequence length="279" mass="29853">MSKIISMQEAAALVSDGAVLGIGGNVLHRAPMAFIRELIRQRKRNLKLVKTAGAMDVDMLCLGGCATSVDAGFISYESEFSLAMHYRKAVESGRVKGNEHACYTVISALRAASYGIGFMPVKGLTVSDLIEENDYFTRIQDPFTNEIVTVVKAIRPDVAVIHVQEADEDGNARITGPLFEDVLLSRAAKNVILTAEHIVPGSLLSSGAKKADIPHFLVGGVVHAAKGAAPCSCAGNYDIDAKGIGIFKELKDQEGLAVYLSAYEKADRRGWGGKNDGKK</sequence>
<comment type="caution">
    <text evidence="2">The sequence shown here is derived from an EMBL/GenBank/DDBJ whole genome shotgun (WGS) entry which is preliminary data.</text>
</comment>
<evidence type="ECO:0000313" key="3">
    <source>
        <dbReference type="Proteomes" id="UP000237749"/>
    </source>
</evidence>
<dbReference type="EMBL" id="PTJA01000015">
    <property type="protein sequence ID" value="PPK78431.1"/>
    <property type="molecule type" value="Genomic_DNA"/>
</dbReference>
<dbReference type="InterPro" id="IPR004165">
    <property type="entry name" value="CoA_trans_fam_I"/>
</dbReference>
<dbReference type="Gene3D" id="3.40.1080.10">
    <property type="entry name" value="Glutaconate Coenzyme A-transferase"/>
    <property type="match status" value="1"/>
</dbReference>
<dbReference type="Pfam" id="PF01144">
    <property type="entry name" value="CoA_trans"/>
    <property type="match status" value="1"/>
</dbReference>
<dbReference type="PANTHER" id="PTHR43293">
    <property type="entry name" value="ACETATE COA-TRANSFERASE YDIF"/>
    <property type="match status" value="1"/>
</dbReference>
<dbReference type="GO" id="GO:0008410">
    <property type="term" value="F:CoA-transferase activity"/>
    <property type="evidence" value="ECO:0007669"/>
    <property type="project" value="InterPro"/>
</dbReference>
<dbReference type="RefSeq" id="WP_104439168.1">
    <property type="nucleotide sequence ID" value="NZ_PTJA01000015.1"/>
</dbReference>
<keyword evidence="2" id="KW-0808">Transferase</keyword>
<proteinExistence type="inferred from homology"/>
<dbReference type="OrthoDB" id="9777193at2"/>
<protein>
    <submittedName>
        <fullName evidence="2">Glutaconate CoA-transferase subunit A</fullName>
    </submittedName>
</protein>
<reference evidence="2 3" key="1">
    <citation type="submission" date="2018-02" db="EMBL/GenBank/DDBJ databases">
        <title>Genomic Encyclopedia of Archaeal and Bacterial Type Strains, Phase II (KMG-II): from individual species to whole genera.</title>
        <authorList>
            <person name="Goeker M."/>
        </authorList>
    </citation>
    <scope>NUCLEOTIDE SEQUENCE [LARGE SCALE GENOMIC DNA]</scope>
    <source>
        <strain evidence="2 3">DSM 3808</strain>
    </source>
</reference>
<keyword evidence="3" id="KW-1185">Reference proteome</keyword>
<evidence type="ECO:0000313" key="2">
    <source>
        <dbReference type="EMBL" id="PPK78431.1"/>
    </source>
</evidence>
<dbReference type="AlphaFoldDB" id="A0A2S6HM33"/>